<protein>
    <submittedName>
        <fullName evidence="1">Uncharacterized protein</fullName>
    </submittedName>
</protein>
<reference evidence="1 2" key="1">
    <citation type="submission" date="2018-02" db="EMBL/GenBank/DDBJ databases">
        <title>Genome sequence of the basidiomycete white-rot fungus Phlebia centrifuga.</title>
        <authorList>
            <person name="Granchi Z."/>
            <person name="Peng M."/>
            <person name="de Vries R.P."/>
            <person name="Hilden K."/>
            <person name="Makela M.R."/>
            <person name="Grigoriev I."/>
            <person name="Riley R."/>
        </authorList>
    </citation>
    <scope>NUCLEOTIDE SEQUENCE [LARGE SCALE GENOMIC DNA]</scope>
    <source>
        <strain evidence="1 2">FBCC195</strain>
    </source>
</reference>
<dbReference type="Proteomes" id="UP000186601">
    <property type="component" value="Unassembled WGS sequence"/>
</dbReference>
<accession>A0A2R6PNG6</accession>
<sequence length="99" mass="10996">MSLISSTDLSNTLPEARKWRVIALTNNFTKTDLADLGRELLPARYAALDVGAELAWLGWKDGVVPHGLREMFDDFCDSSELGMRNLKAAKALGMETIRK</sequence>
<dbReference type="AlphaFoldDB" id="A0A2R6PNG6"/>
<name>A0A2R6PNG6_9APHY</name>
<comment type="caution">
    <text evidence="1">The sequence shown here is derived from an EMBL/GenBank/DDBJ whole genome shotgun (WGS) entry which is preliminary data.</text>
</comment>
<evidence type="ECO:0000313" key="2">
    <source>
        <dbReference type="Proteomes" id="UP000186601"/>
    </source>
</evidence>
<dbReference type="OrthoDB" id="1694274at2759"/>
<organism evidence="1 2">
    <name type="scientific">Hermanssonia centrifuga</name>
    <dbReference type="NCBI Taxonomy" id="98765"/>
    <lineage>
        <taxon>Eukaryota</taxon>
        <taxon>Fungi</taxon>
        <taxon>Dikarya</taxon>
        <taxon>Basidiomycota</taxon>
        <taxon>Agaricomycotina</taxon>
        <taxon>Agaricomycetes</taxon>
        <taxon>Polyporales</taxon>
        <taxon>Meruliaceae</taxon>
        <taxon>Hermanssonia</taxon>
    </lineage>
</organism>
<keyword evidence="2" id="KW-1185">Reference proteome</keyword>
<dbReference type="STRING" id="98765.A0A2R6PNG6"/>
<gene>
    <name evidence="1" type="ORF">PHLCEN_2v4566</name>
</gene>
<proteinExistence type="predicted"/>
<evidence type="ECO:0000313" key="1">
    <source>
        <dbReference type="EMBL" id="PSR94138.1"/>
    </source>
</evidence>
<dbReference type="EMBL" id="MLYV02000463">
    <property type="protein sequence ID" value="PSR94138.1"/>
    <property type="molecule type" value="Genomic_DNA"/>
</dbReference>